<dbReference type="PANTHER" id="PTHR34605">
    <property type="entry name" value="PHAGE_INTEGRASE DOMAIN-CONTAINING PROTEIN"/>
    <property type="match status" value="1"/>
</dbReference>
<dbReference type="AlphaFoldDB" id="A0A1X7VC06"/>
<dbReference type="InterPro" id="IPR052925">
    <property type="entry name" value="Phage_Integrase-like_Recomb"/>
</dbReference>
<dbReference type="OrthoDB" id="6120376at2759"/>
<evidence type="ECO:0000313" key="1">
    <source>
        <dbReference type="EnsemblMetazoa" id="Aqu2.1.37057_001"/>
    </source>
</evidence>
<sequence>MYGYFVACMGQLSLAAPTIKAYLSGILQLQIARGIYDPGIGNMPRGIWTQGEPEVYHDKAMLWAKAGMTFLTFSCTVKMTVPEGNVVNYWINLVIDLSMDPAVSPNVVSIHLKRSKKDQACKRVLSIVGLTCSDLCPLEAFTHYIGLGSTQQGPILCWRDGFSLTCPPFVAVRTALLVAGLPAQDFVVHSFMFGEATTAARLAVEDSTTKTLERWQSSALLLYIKLVMGHLASLSKKLASGNLYHQSWVSTTNYLCLV</sequence>
<organism evidence="1">
    <name type="scientific">Amphimedon queenslandica</name>
    <name type="common">Sponge</name>
    <dbReference type="NCBI Taxonomy" id="400682"/>
    <lineage>
        <taxon>Eukaryota</taxon>
        <taxon>Metazoa</taxon>
        <taxon>Porifera</taxon>
        <taxon>Demospongiae</taxon>
        <taxon>Heteroscleromorpha</taxon>
        <taxon>Haplosclerida</taxon>
        <taxon>Niphatidae</taxon>
        <taxon>Amphimedon</taxon>
    </lineage>
</organism>
<dbReference type="PANTHER" id="PTHR34605:SF3">
    <property type="entry name" value="P CELL-TYPE AGGLUTINATION PROTEIN MAP4-LIKE-RELATED"/>
    <property type="match status" value="1"/>
</dbReference>
<reference evidence="1" key="1">
    <citation type="submission" date="2017-05" db="UniProtKB">
        <authorList>
            <consortium name="EnsemblMetazoa"/>
        </authorList>
    </citation>
    <scope>IDENTIFICATION</scope>
</reference>
<protein>
    <submittedName>
        <fullName evidence="1">Uncharacterized protein</fullName>
    </submittedName>
</protein>
<dbReference type="EnsemblMetazoa" id="Aqu2.1.37057_001">
    <property type="protein sequence ID" value="Aqu2.1.37057_001"/>
    <property type="gene ID" value="Aqu2.1.37057"/>
</dbReference>
<accession>A0A1X7VC06</accession>
<dbReference type="InParanoid" id="A0A1X7VC06"/>
<proteinExistence type="predicted"/>
<name>A0A1X7VC06_AMPQE</name>